<feature type="transmembrane region" description="Helical" evidence="9">
    <location>
        <begin position="56"/>
        <end position="75"/>
    </location>
</feature>
<dbReference type="SUPFAM" id="SSF116726">
    <property type="entry name" value="TrkA C-terminal domain-like"/>
    <property type="match status" value="1"/>
</dbReference>
<evidence type="ECO:0000256" key="7">
    <source>
        <dbReference type="ARBA" id="ARBA00023065"/>
    </source>
</evidence>
<comment type="caution">
    <text evidence="11">The sequence shown here is derived from an EMBL/GenBank/DDBJ whole genome shotgun (WGS) entry which is preliminary data.</text>
</comment>
<keyword evidence="4" id="KW-1003">Cell membrane</keyword>
<evidence type="ECO:0000256" key="9">
    <source>
        <dbReference type="SAM" id="Phobius"/>
    </source>
</evidence>
<evidence type="ECO:0000256" key="4">
    <source>
        <dbReference type="ARBA" id="ARBA00022475"/>
    </source>
</evidence>
<feature type="transmembrane region" description="Helical" evidence="9">
    <location>
        <begin position="6"/>
        <end position="24"/>
    </location>
</feature>
<comment type="subcellular location">
    <subcellularLocation>
        <location evidence="1">Cell membrane</location>
        <topology evidence="1">Multi-pass membrane protein</topology>
    </subcellularLocation>
</comment>
<dbReference type="PANTHER" id="PTHR32507:SF7">
    <property type="entry name" value="K(+)_H(+) ANTIPORTER NHAP2"/>
    <property type="match status" value="1"/>
</dbReference>
<evidence type="ECO:0000313" key="12">
    <source>
        <dbReference type="Proteomes" id="UP001596020"/>
    </source>
</evidence>
<dbReference type="EMBL" id="JBHSGO010000084">
    <property type="protein sequence ID" value="MFC4665662.1"/>
    <property type="molecule type" value="Genomic_DNA"/>
</dbReference>
<feature type="transmembrane region" description="Helical" evidence="9">
    <location>
        <begin position="302"/>
        <end position="327"/>
    </location>
</feature>
<feature type="transmembrane region" description="Helical" evidence="9">
    <location>
        <begin position="278"/>
        <end position="296"/>
    </location>
</feature>
<dbReference type="NCBIfam" id="NF003715">
    <property type="entry name" value="PRK05326.1-2"/>
    <property type="match status" value="1"/>
</dbReference>
<feature type="transmembrane region" description="Helical" evidence="9">
    <location>
        <begin position="225"/>
        <end position="242"/>
    </location>
</feature>
<proteinExistence type="predicted"/>
<dbReference type="InterPro" id="IPR036721">
    <property type="entry name" value="RCK_C_sf"/>
</dbReference>
<sequence>MIEHYLLLAAIVVLGGILAGKVGYKFGIPSLLLFLFAGIICGNSGLGMSISSPKLAQLIGVIALSIILFSGGMDTKIKEIKPVIKEGVILSTLGVILTTIFTGGFVYFCSIYHIAPIEISLPVALLLAALMSSTDSASVFAILRSQNMYLKENLKPALELESGSNDPMAYMLTLALIQFISEGNANPWLIGGNLIIQFVVGIIAGYIIGRIAVNLLNRVNIDNDTLYPIILLCFVFAIYSITSLMKGNGYLAVYIAGITVGNSRLVHKKSIATFFDGITWLVQIILFILLGMLVHPPELLKVAGFGLIVALFMIFFGRPLSVLISLLPLRKLSFKGRIYLSWVGLRGAVPIIFATYPILMDVPGAQILFNIVFFITIVSLLVQGSTVGYVAKLLKLSVPAPPVGNLFGVEIPEETGTKMEERKVNKKMLSSGDRLMDIDLDDKELVILIKRNNSYRVPKGPMHLKVGDILLIVSETDKKNILDNEIIDVRREQNIEKLRQRVQEKKANKK</sequence>
<feature type="transmembrane region" description="Helical" evidence="9">
    <location>
        <begin position="371"/>
        <end position="391"/>
    </location>
</feature>
<evidence type="ECO:0000256" key="8">
    <source>
        <dbReference type="ARBA" id="ARBA00023136"/>
    </source>
</evidence>
<evidence type="ECO:0000256" key="2">
    <source>
        <dbReference type="ARBA" id="ARBA00022448"/>
    </source>
</evidence>
<dbReference type="RefSeq" id="WP_380077996.1">
    <property type="nucleotide sequence ID" value="NZ_JBHSGO010000084.1"/>
</dbReference>
<keyword evidence="2" id="KW-0813">Transport</keyword>
<keyword evidence="7" id="KW-0406">Ion transport</keyword>
<protein>
    <submittedName>
        <fullName evidence="11">Potassium/proton antiporter</fullName>
    </submittedName>
</protein>
<evidence type="ECO:0000256" key="1">
    <source>
        <dbReference type="ARBA" id="ARBA00004651"/>
    </source>
</evidence>
<evidence type="ECO:0000256" key="3">
    <source>
        <dbReference type="ARBA" id="ARBA00022449"/>
    </source>
</evidence>
<accession>A0ABV9K6I9</accession>
<organism evidence="11 12">
    <name type="scientific">Falsiporphyromonas endometrii</name>
    <dbReference type="NCBI Taxonomy" id="1387297"/>
    <lineage>
        <taxon>Bacteria</taxon>
        <taxon>Pseudomonadati</taxon>
        <taxon>Bacteroidota</taxon>
        <taxon>Bacteroidia</taxon>
        <taxon>Bacteroidales</taxon>
        <taxon>Porphyromonadaceae</taxon>
        <taxon>Falsiporphyromonas</taxon>
    </lineage>
</organism>
<dbReference type="PANTHER" id="PTHR32507">
    <property type="entry name" value="NA(+)/H(+) ANTIPORTER 1"/>
    <property type="match status" value="1"/>
</dbReference>
<keyword evidence="5 9" id="KW-0812">Transmembrane</keyword>
<dbReference type="InterPro" id="IPR006153">
    <property type="entry name" value="Cation/H_exchanger_TM"/>
</dbReference>
<dbReference type="NCBIfam" id="NF003716">
    <property type="entry name" value="PRK05326.1-3"/>
    <property type="match status" value="1"/>
</dbReference>
<reference evidence="12" key="1">
    <citation type="journal article" date="2019" name="Int. J. Syst. Evol. Microbiol.">
        <title>The Global Catalogue of Microorganisms (GCM) 10K type strain sequencing project: providing services to taxonomists for standard genome sequencing and annotation.</title>
        <authorList>
            <consortium name="The Broad Institute Genomics Platform"/>
            <consortium name="The Broad Institute Genome Sequencing Center for Infectious Disease"/>
            <person name="Wu L."/>
            <person name="Ma J."/>
        </authorList>
    </citation>
    <scope>NUCLEOTIDE SEQUENCE [LARGE SCALE GENOMIC DNA]</scope>
    <source>
        <strain evidence="12">CGMCC 4.7357</strain>
    </source>
</reference>
<evidence type="ECO:0000256" key="5">
    <source>
        <dbReference type="ARBA" id="ARBA00022692"/>
    </source>
</evidence>
<dbReference type="Pfam" id="PF00999">
    <property type="entry name" value="Na_H_Exchanger"/>
    <property type="match status" value="1"/>
</dbReference>
<feature type="transmembrane region" description="Helical" evidence="9">
    <location>
        <begin position="87"/>
        <end position="115"/>
    </location>
</feature>
<dbReference type="Gene3D" id="1.20.1530.20">
    <property type="match status" value="1"/>
</dbReference>
<keyword evidence="12" id="KW-1185">Reference proteome</keyword>
<keyword evidence="3" id="KW-0050">Antiport</keyword>
<feature type="domain" description="Cation/H+ exchanger transmembrane" evidence="10">
    <location>
        <begin position="11"/>
        <end position="391"/>
    </location>
</feature>
<feature type="transmembrane region" description="Helical" evidence="9">
    <location>
        <begin position="121"/>
        <end position="143"/>
    </location>
</feature>
<keyword evidence="8 9" id="KW-0472">Membrane</keyword>
<feature type="transmembrane region" description="Helical" evidence="9">
    <location>
        <begin position="31"/>
        <end position="50"/>
    </location>
</feature>
<feature type="transmembrane region" description="Helical" evidence="9">
    <location>
        <begin position="339"/>
        <end position="359"/>
    </location>
</feature>
<dbReference type="InterPro" id="IPR038770">
    <property type="entry name" value="Na+/solute_symporter_sf"/>
</dbReference>
<dbReference type="Proteomes" id="UP001596020">
    <property type="component" value="Unassembled WGS sequence"/>
</dbReference>
<evidence type="ECO:0000259" key="10">
    <source>
        <dbReference type="Pfam" id="PF00999"/>
    </source>
</evidence>
<gene>
    <name evidence="11" type="ORF">ACFO3G_03415</name>
</gene>
<name>A0ABV9K6I9_9PORP</name>
<keyword evidence="6 9" id="KW-1133">Transmembrane helix</keyword>
<evidence type="ECO:0000256" key="6">
    <source>
        <dbReference type="ARBA" id="ARBA00022989"/>
    </source>
</evidence>
<feature type="transmembrane region" description="Helical" evidence="9">
    <location>
        <begin position="187"/>
        <end position="213"/>
    </location>
</feature>
<evidence type="ECO:0000313" key="11">
    <source>
        <dbReference type="EMBL" id="MFC4665662.1"/>
    </source>
</evidence>
<feature type="transmembrane region" description="Helical" evidence="9">
    <location>
        <begin position="248"/>
        <end position="266"/>
    </location>
</feature>
<dbReference type="Gene3D" id="3.30.70.1450">
    <property type="entry name" value="Regulator of K+ conductance, C-terminal domain"/>
    <property type="match status" value="1"/>
</dbReference>